<accession>A0A9P0HCE7</accession>
<dbReference type="InterPro" id="IPR022407">
    <property type="entry name" value="OxRdtase_Mopterin_BS"/>
</dbReference>
<feature type="domain" description="Cytochrome b5 heme-binding" evidence="15">
    <location>
        <begin position="96"/>
        <end position="171"/>
    </location>
</feature>
<dbReference type="FunFam" id="2.60.40.650:FF:000002">
    <property type="entry name" value="sulfite oxidase"/>
    <property type="match status" value="1"/>
</dbReference>
<dbReference type="InterPro" id="IPR000572">
    <property type="entry name" value="OxRdtase_Mopterin-bd_dom"/>
</dbReference>
<dbReference type="Gene3D" id="3.10.120.10">
    <property type="entry name" value="Cytochrome b5-like heme/steroid binding domain"/>
    <property type="match status" value="1"/>
</dbReference>
<dbReference type="OrthoDB" id="10051395at2759"/>
<name>A0A9P0HCE7_NEZVI</name>
<gene>
    <name evidence="16" type="ORF">NEZAVI_LOCUS8862</name>
</gene>
<sequence>MPLSLNSSIKAILRTKFSIEYTCARTLSGNEVHNLKRILNPPTNDNLKERNYLKYAAGLSGLCLGLFLYKHKDLKRNVYAAEVETAGRAIPTLPTYNISEVSKHSSKEVGIWVIYKEGVYDISEFVDKHPGGDKIMMAAGGSVEPFWMIYGVHKDPHIVSMLEQYRIGNLDSTEVEKSIENVFDPYHNDPLRHPALRPCSTKPYNAEPPPDLLVDSYITPQYIIVIFHIFYVRNHLPVPEVDLENYELEISGVGIKNRTFTLEDLKNLPKHSFTASIQCAGNRRSEMSKIKPVKGLEWGPAVIGNAVWSGVRLSDLLTDLGVTENGEGKHVQFEGLDYDPSGSYYGSSIPLYKALDKRGDVLLAYEMNGQPLSRDHGFPLRVVVPGVVGARNVKWLSKIIISEEESSSHWQQNDYKGFCPSVDWDTVDFSKAPAIQELPVISAICNPLPGQTIHLNSDGKLPVKGYAWSGGGRKIVRVDLSVDGGKTWSVAEFTDQGEAEHSRHWSWTLWQADIPVPPESDSVEIWAKAVDSSYNTQPESFSNIWNLRGVLGNAYHRVKVNIKKRK</sequence>
<comment type="subcellular location">
    <subcellularLocation>
        <location evidence="3">Mitochondrion intermembrane space</location>
    </subcellularLocation>
</comment>
<keyword evidence="10" id="KW-0479">Metal-binding</keyword>
<evidence type="ECO:0000256" key="3">
    <source>
        <dbReference type="ARBA" id="ARBA00004569"/>
    </source>
</evidence>
<dbReference type="Pfam" id="PF03404">
    <property type="entry name" value="Mo-co_dimer"/>
    <property type="match status" value="1"/>
</dbReference>
<evidence type="ECO:0000256" key="10">
    <source>
        <dbReference type="ARBA" id="ARBA00022723"/>
    </source>
</evidence>
<keyword evidence="11" id="KW-0560">Oxidoreductase</keyword>
<dbReference type="GO" id="GO:0030151">
    <property type="term" value="F:molybdenum ion binding"/>
    <property type="evidence" value="ECO:0007669"/>
    <property type="project" value="InterPro"/>
</dbReference>
<evidence type="ECO:0000256" key="8">
    <source>
        <dbReference type="ARBA" id="ARBA00022505"/>
    </source>
</evidence>
<evidence type="ECO:0000256" key="5">
    <source>
        <dbReference type="ARBA" id="ARBA00004971"/>
    </source>
</evidence>
<evidence type="ECO:0000313" key="16">
    <source>
        <dbReference type="EMBL" id="CAH1399408.1"/>
    </source>
</evidence>
<dbReference type="InterPro" id="IPR005066">
    <property type="entry name" value="MoCF_OxRdtse_dimer"/>
</dbReference>
<evidence type="ECO:0000256" key="7">
    <source>
        <dbReference type="ARBA" id="ARBA00012505"/>
    </source>
</evidence>
<evidence type="ECO:0000256" key="6">
    <source>
        <dbReference type="ARBA" id="ARBA00011738"/>
    </source>
</evidence>
<dbReference type="InterPro" id="IPR018506">
    <property type="entry name" value="Cyt_B5_heme-BS"/>
</dbReference>
<keyword evidence="9" id="KW-0349">Heme</keyword>
<organism evidence="16 17">
    <name type="scientific">Nezara viridula</name>
    <name type="common">Southern green stink bug</name>
    <name type="synonym">Cimex viridulus</name>
    <dbReference type="NCBI Taxonomy" id="85310"/>
    <lineage>
        <taxon>Eukaryota</taxon>
        <taxon>Metazoa</taxon>
        <taxon>Ecdysozoa</taxon>
        <taxon>Arthropoda</taxon>
        <taxon>Hexapoda</taxon>
        <taxon>Insecta</taxon>
        <taxon>Pterygota</taxon>
        <taxon>Neoptera</taxon>
        <taxon>Paraneoptera</taxon>
        <taxon>Hemiptera</taxon>
        <taxon>Heteroptera</taxon>
        <taxon>Panheteroptera</taxon>
        <taxon>Pentatomomorpha</taxon>
        <taxon>Pentatomoidea</taxon>
        <taxon>Pentatomidae</taxon>
        <taxon>Pentatominae</taxon>
        <taxon>Nezara</taxon>
    </lineage>
</organism>
<dbReference type="PRINTS" id="PR00363">
    <property type="entry name" value="CYTOCHROMEB5"/>
</dbReference>
<evidence type="ECO:0000256" key="4">
    <source>
        <dbReference type="ARBA" id="ARBA00004678"/>
    </source>
</evidence>
<dbReference type="InterPro" id="IPR036374">
    <property type="entry name" value="OxRdtase_Mopterin-bd_sf"/>
</dbReference>
<protein>
    <recommendedName>
        <fullName evidence="14">Sulfite oxidase</fullName>
        <ecNumber evidence="7">1.8.3.1</ecNumber>
    </recommendedName>
</protein>
<keyword evidence="12" id="KW-0408">Iron</keyword>
<comment type="subunit">
    <text evidence="6">Homodimer.</text>
</comment>
<dbReference type="PANTHER" id="PTHR19372">
    <property type="entry name" value="SULFITE REDUCTASE"/>
    <property type="match status" value="1"/>
</dbReference>
<dbReference type="PANTHER" id="PTHR19372:SF7">
    <property type="entry name" value="SULFITE OXIDASE, MITOCHONDRIAL"/>
    <property type="match status" value="1"/>
</dbReference>
<dbReference type="Pfam" id="PF00173">
    <property type="entry name" value="Cyt-b5"/>
    <property type="match status" value="1"/>
</dbReference>
<dbReference type="InterPro" id="IPR014756">
    <property type="entry name" value="Ig_E-set"/>
</dbReference>
<dbReference type="InterPro" id="IPR036400">
    <property type="entry name" value="Cyt_B5-like_heme/steroid_sf"/>
</dbReference>
<keyword evidence="13" id="KW-0496">Mitochondrion</keyword>
<dbReference type="GO" id="GO:0006790">
    <property type="term" value="P:sulfur compound metabolic process"/>
    <property type="evidence" value="ECO:0007669"/>
    <property type="project" value="TreeGrafter"/>
</dbReference>
<dbReference type="GO" id="GO:0020037">
    <property type="term" value="F:heme binding"/>
    <property type="evidence" value="ECO:0007669"/>
    <property type="project" value="InterPro"/>
</dbReference>
<dbReference type="GO" id="GO:0005758">
    <property type="term" value="C:mitochondrial intermembrane space"/>
    <property type="evidence" value="ECO:0007669"/>
    <property type="project" value="UniProtKB-SubCell"/>
</dbReference>
<dbReference type="Gene3D" id="3.90.420.10">
    <property type="entry name" value="Oxidoreductase, molybdopterin-binding domain"/>
    <property type="match status" value="1"/>
</dbReference>
<dbReference type="PRINTS" id="PR00407">
    <property type="entry name" value="EUMOPTERIN"/>
</dbReference>
<evidence type="ECO:0000256" key="9">
    <source>
        <dbReference type="ARBA" id="ARBA00022617"/>
    </source>
</evidence>
<dbReference type="FunFam" id="3.90.420.10:FF:000002">
    <property type="entry name" value="sulfite oxidase, mitochondrial"/>
    <property type="match status" value="1"/>
</dbReference>
<dbReference type="Pfam" id="PF00174">
    <property type="entry name" value="Oxidored_molyb"/>
    <property type="match status" value="1"/>
</dbReference>
<dbReference type="InterPro" id="IPR008335">
    <property type="entry name" value="Mopterin_OxRdtase_euk"/>
</dbReference>
<evidence type="ECO:0000256" key="14">
    <source>
        <dbReference type="ARBA" id="ARBA00070338"/>
    </source>
</evidence>
<dbReference type="GO" id="GO:0008482">
    <property type="term" value="F:sulfite oxidase activity"/>
    <property type="evidence" value="ECO:0007669"/>
    <property type="project" value="UniProtKB-EC"/>
</dbReference>
<dbReference type="FunFam" id="3.10.120.10:FF:000007">
    <property type="entry name" value="Sulfite oxidase, mitochondrial"/>
    <property type="match status" value="1"/>
</dbReference>
<reference evidence="16" key="1">
    <citation type="submission" date="2022-01" db="EMBL/GenBank/DDBJ databases">
        <authorList>
            <person name="King R."/>
        </authorList>
    </citation>
    <scope>NUCLEOTIDE SEQUENCE</scope>
</reference>
<evidence type="ECO:0000259" key="15">
    <source>
        <dbReference type="SMART" id="SM01117"/>
    </source>
</evidence>
<evidence type="ECO:0000256" key="11">
    <source>
        <dbReference type="ARBA" id="ARBA00023002"/>
    </source>
</evidence>
<dbReference type="Proteomes" id="UP001152798">
    <property type="component" value="Chromosome 4"/>
</dbReference>
<keyword evidence="8" id="KW-0500">Molybdenum</keyword>
<comment type="cofactor">
    <cofactor evidence="2">
        <name>heme b</name>
        <dbReference type="ChEBI" id="CHEBI:60344"/>
    </cofactor>
</comment>
<proteinExistence type="predicted"/>
<comment type="pathway">
    <text evidence="5">Energy metabolism; sulfur metabolism.</text>
</comment>
<dbReference type="GO" id="GO:0043546">
    <property type="term" value="F:molybdopterin cofactor binding"/>
    <property type="evidence" value="ECO:0007669"/>
    <property type="project" value="InterPro"/>
</dbReference>
<dbReference type="PROSITE" id="PS00559">
    <property type="entry name" value="MOLYBDOPTERIN_EUK"/>
    <property type="match status" value="1"/>
</dbReference>
<keyword evidence="17" id="KW-1185">Reference proteome</keyword>
<evidence type="ECO:0000256" key="2">
    <source>
        <dbReference type="ARBA" id="ARBA00001970"/>
    </source>
</evidence>
<evidence type="ECO:0000256" key="13">
    <source>
        <dbReference type="ARBA" id="ARBA00023128"/>
    </source>
</evidence>
<dbReference type="SMART" id="SM01117">
    <property type="entry name" value="Cyt-b5"/>
    <property type="match status" value="1"/>
</dbReference>
<dbReference type="SUPFAM" id="SSF56524">
    <property type="entry name" value="Oxidoreductase molybdopterin-binding domain"/>
    <property type="match status" value="1"/>
</dbReference>
<evidence type="ECO:0000313" key="17">
    <source>
        <dbReference type="Proteomes" id="UP001152798"/>
    </source>
</evidence>
<dbReference type="SUPFAM" id="SSF55856">
    <property type="entry name" value="Cytochrome b5-like heme/steroid binding domain"/>
    <property type="match status" value="1"/>
</dbReference>
<dbReference type="EC" id="1.8.3.1" evidence="7"/>
<dbReference type="EMBL" id="OV725080">
    <property type="protein sequence ID" value="CAH1399408.1"/>
    <property type="molecule type" value="Genomic_DNA"/>
</dbReference>
<comment type="cofactor">
    <cofactor evidence="1">
        <name>Mo-molybdopterin</name>
        <dbReference type="ChEBI" id="CHEBI:71302"/>
    </cofactor>
</comment>
<evidence type="ECO:0000256" key="12">
    <source>
        <dbReference type="ARBA" id="ARBA00023004"/>
    </source>
</evidence>
<dbReference type="SUPFAM" id="SSF81296">
    <property type="entry name" value="E set domains"/>
    <property type="match status" value="1"/>
</dbReference>
<dbReference type="CDD" id="cd02111">
    <property type="entry name" value="eukary_SO_Moco"/>
    <property type="match status" value="1"/>
</dbReference>
<dbReference type="AlphaFoldDB" id="A0A9P0HCE7"/>
<dbReference type="InterPro" id="IPR001199">
    <property type="entry name" value="Cyt_B5-like_heme/steroid-bd"/>
</dbReference>
<comment type="pathway">
    <text evidence="4">Sulfur metabolism.</text>
</comment>
<evidence type="ECO:0000256" key="1">
    <source>
        <dbReference type="ARBA" id="ARBA00001924"/>
    </source>
</evidence>
<dbReference type="PROSITE" id="PS00191">
    <property type="entry name" value="CYTOCHROME_B5_1"/>
    <property type="match status" value="1"/>
</dbReference>
<dbReference type="Gene3D" id="2.60.40.650">
    <property type="match status" value="1"/>
</dbReference>